<dbReference type="InterPro" id="IPR015947">
    <property type="entry name" value="PUA-like_sf"/>
</dbReference>
<proteinExistence type="inferred from homology"/>
<evidence type="ECO:0000313" key="6">
    <source>
        <dbReference type="Proteomes" id="UP000752814"/>
    </source>
</evidence>
<dbReference type="Gene3D" id="3.40.50.10630">
    <property type="entry name" value="Uracil-DNA glycosylase-like"/>
    <property type="match status" value="1"/>
</dbReference>
<dbReference type="SUPFAM" id="SSF88697">
    <property type="entry name" value="PUA domain-like"/>
    <property type="match status" value="1"/>
</dbReference>
<comment type="caution">
    <text evidence="5">The sequence shown here is derived from an EMBL/GenBank/DDBJ whole genome shotgun (WGS) entry which is preliminary data.</text>
</comment>
<comment type="pathway">
    <text evidence="1">tRNA modification; archaeosine-tRNA biosynthesis.</text>
</comment>
<dbReference type="Pfam" id="PF14810">
    <property type="entry name" value="TGT_C2"/>
    <property type="match status" value="1"/>
</dbReference>
<comment type="similarity">
    <text evidence="2">Belongs to the archaeosine synthase type 1 family.</text>
</comment>
<dbReference type="PROSITE" id="PS50890">
    <property type="entry name" value="PUA"/>
    <property type="match status" value="1"/>
</dbReference>
<dbReference type="GO" id="GO:0006400">
    <property type="term" value="P:tRNA modification"/>
    <property type="evidence" value="ECO:0007669"/>
    <property type="project" value="InterPro"/>
</dbReference>
<name>A0A8J8TCY6_9ARCH</name>
<dbReference type="InterPro" id="IPR029402">
    <property type="entry name" value="TGT_C2"/>
</dbReference>
<dbReference type="InterPro" id="IPR036974">
    <property type="entry name" value="PUA_sf"/>
</dbReference>
<dbReference type="GO" id="GO:0003723">
    <property type="term" value="F:RNA binding"/>
    <property type="evidence" value="ECO:0007669"/>
    <property type="project" value="InterPro"/>
</dbReference>
<dbReference type="SMART" id="SM00359">
    <property type="entry name" value="PUA"/>
    <property type="match status" value="1"/>
</dbReference>
<evidence type="ECO:0000313" key="5">
    <source>
        <dbReference type="EMBL" id="TQS81252.1"/>
    </source>
</evidence>
<dbReference type="Pfam" id="PF17884">
    <property type="entry name" value="DUF5591"/>
    <property type="match status" value="1"/>
</dbReference>
<accession>A0A8J8TCY6</accession>
<dbReference type="Gene3D" id="2.30.130.10">
    <property type="entry name" value="PUA domain"/>
    <property type="match status" value="1"/>
</dbReference>
<organism evidence="5 6">
    <name type="scientific">Candidatus Methanomassiliicoccus intestinalis</name>
    <dbReference type="NCBI Taxonomy" id="1406512"/>
    <lineage>
        <taxon>Archaea</taxon>
        <taxon>Methanobacteriati</taxon>
        <taxon>Thermoplasmatota</taxon>
        <taxon>Thermoplasmata</taxon>
        <taxon>Methanomassiliicoccales</taxon>
        <taxon>Methanomassiliicoccaceae</taxon>
        <taxon>Methanomassiliicoccus</taxon>
    </lineage>
</organism>
<evidence type="ECO:0000256" key="1">
    <source>
        <dbReference type="ARBA" id="ARBA00005030"/>
    </source>
</evidence>
<dbReference type="SUPFAM" id="SSF51713">
    <property type="entry name" value="tRNA-guanine transglycosylase"/>
    <property type="match status" value="1"/>
</dbReference>
<dbReference type="InterPro" id="IPR004521">
    <property type="entry name" value="Uncharacterised_CHP00451"/>
</dbReference>
<dbReference type="Proteomes" id="UP000752814">
    <property type="component" value="Unassembled WGS sequence"/>
</dbReference>
<dbReference type="InterPro" id="IPR036511">
    <property type="entry name" value="TGT-like_sf"/>
</dbReference>
<dbReference type="Pfam" id="PF01472">
    <property type="entry name" value="PUA"/>
    <property type="match status" value="1"/>
</dbReference>
<dbReference type="AlphaFoldDB" id="A0A8J8TCY6"/>
<evidence type="ECO:0000256" key="2">
    <source>
        <dbReference type="ARBA" id="ARBA00008906"/>
    </source>
</evidence>
<dbReference type="SUPFAM" id="SSF52141">
    <property type="entry name" value="Uracil-DNA glycosylase-like"/>
    <property type="match status" value="1"/>
</dbReference>
<dbReference type="UniPathway" id="UPA00393"/>
<dbReference type="Gene3D" id="3.10.450.90">
    <property type="entry name" value="ArcTGT, C2 domain"/>
    <property type="match status" value="1"/>
</dbReference>
<dbReference type="SUPFAM" id="SSF88802">
    <property type="entry name" value="Pre-PUA domain"/>
    <property type="match status" value="1"/>
</dbReference>
<dbReference type="EMBL" id="LVVT01000024">
    <property type="protein sequence ID" value="TQS81252.1"/>
    <property type="molecule type" value="Genomic_DNA"/>
</dbReference>
<dbReference type="InterPro" id="IPR002478">
    <property type="entry name" value="PUA"/>
</dbReference>
<dbReference type="InterPro" id="IPR038250">
    <property type="entry name" value="TGT_C2_sf"/>
</dbReference>
<evidence type="ECO:0000256" key="3">
    <source>
        <dbReference type="ARBA" id="ARBA00022694"/>
    </source>
</evidence>
<keyword evidence="3" id="KW-0819">tRNA processing</keyword>
<sequence>MTESTFIEFPNIVYSDTASFPAPPNAELRASWNDGLIISSCSAQLSKFISDIHAPFDRKSQNEPVLDGDVAILDNSFELRRDARSFSDSIVALRSKIGYNKLIFAPGLMEPSNMALLAYCGIDLFDNSRVLYATAKGFVLLPSGTYKASDLGISQESLLERNMIEVSNELALVKYMIRTGRLRELVETRVNASAWAVASLRLLDLEYYSFQERYTPVTGSEFYCNSKSSLMRPDVRRFRERIMERWEPPKHKKILLMIPCSAKKPYYTSKSHRLFEEVLLSIPNSCAIQELIITSPLGTVPREFETFYPASQYDIPVTGNWDLEEIDMIQNLVRHAASFGFEKIVCNLGSESEFVQEVVDCIDTSDGNSATSPEALSKLREVLMEECQKVEKVPRSVDRIEMVRSMCRYQFGKEGGAMLDGASVVGKYPYLKIMRDGVQLGMLTPERGMISLTLEGAEVLSQLNLNVIEIGDFDLTGSLFSVGIVSADERIRPGDEVVIRRNGELAGTGVSLMSGSEMADSRRGEAVKVRHKIKKK</sequence>
<dbReference type="InterPro" id="IPR036895">
    <property type="entry name" value="Uracil-DNA_glycosylase-like_sf"/>
</dbReference>
<dbReference type="NCBIfam" id="TIGR00451">
    <property type="entry name" value="unchar_dom_2"/>
    <property type="match status" value="1"/>
</dbReference>
<gene>
    <name evidence="5" type="ORF">A3207_05120</name>
</gene>
<evidence type="ECO:0000259" key="4">
    <source>
        <dbReference type="SMART" id="SM00359"/>
    </source>
</evidence>
<feature type="domain" description="PUA" evidence="4">
    <location>
        <begin position="466"/>
        <end position="534"/>
    </location>
</feature>
<reference evidence="5" key="1">
    <citation type="submission" date="2016-03" db="EMBL/GenBank/DDBJ databases">
        <authorList>
            <person name="Borrel G."/>
            <person name="Mccann A."/>
            <person name="O'Toole P.W."/>
        </authorList>
    </citation>
    <scope>NUCLEOTIDE SEQUENCE</scope>
    <source>
        <strain evidence="5">183</strain>
    </source>
</reference>
<dbReference type="InterPro" id="IPR040777">
    <property type="entry name" value="DUF5591"/>
</dbReference>
<protein>
    <recommendedName>
        <fullName evidence="4">PUA domain-containing protein</fullName>
    </recommendedName>
</protein>
<dbReference type="CDD" id="cd21149">
    <property type="entry name" value="PUA_archaeosine_TGT"/>
    <property type="match status" value="1"/>
</dbReference>